<dbReference type="AlphaFoldDB" id="A0A0E9VT36"/>
<sequence length="39" mass="4549">MNGKWAMHIVLLSLHGHRACVKGKHVLINEFRGRLERKI</sequence>
<accession>A0A0E9VT36</accession>
<protein>
    <submittedName>
        <fullName evidence="1">Uncharacterized protein</fullName>
    </submittedName>
</protein>
<proteinExistence type="predicted"/>
<reference evidence="1" key="1">
    <citation type="submission" date="2014-11" db="EMBL/GenBank/DDBJ databases">
        <authorList>
            <person name="Amaro Gonzalez C."/>
        </authorList>
    </citation>
    <scope>NUCLEOTIDE SEQUENCE</scope>
</reference>
<name>A0A0E9VT36_ANGAN</name>
<organism evidence="1">
    <name type="scientific">Anguilla anguilla</name>
    <name type="common">European freshwater eel</name>
    <name type="synonym">Muraena anguilla</name>
    <dbReference type="NCBI Taxonomy" id="7936"/>
    <lineage>
        <taxon>Eukaryota</taxon>
        <taxon>Metazoa</taxon>
        <taxon>Chordata</taxon>
        <taxon>Craniata</taxon>
        <taxon>Vertebrata</taxon>
        <taxon>Euteleostomi</taxon>
        <taxon>Actinopterygii</taxon>
        <taxon>Neopterygii</taxon>
        <taxon>Teleostei</taxon>
        <taxon>Anguilliformes</taxon>
        <taxon>Anguillidae</taxon>
        <taxon>Anguilla</taxon>
    </lineage>
</organism>
<dbReference type="EMBL" id="GBXM01027351">
    <property type="protein sequence ID" value="JAH81226.1"/>
    <property type="molecule type" value="Transcribed_RNA"/>
</dbReference>
<reference evidence="1" key="2">
    <citation type="journal article" date="2015" name="Fish Shellfish Immunol.">
        <title>Early steps in the European eel (Anguilla anguilla)-Vibrio vulnificus interaction in the gills: Role of the RtxA13 toxin.</title>
        <authorList>
            <person name="Callol A."/>
            <person name="Pajuelo D."/>
            <person name="Ebbesson L."/>
            <person name="Teles M."/>
            <person name="MacKenzie S."/>
            <person name="Amaro C."/>
        </authorList>
    </citation>
    <scope>NUCLEOTIDE SEQUENCE</scope>
</reference>
<evidence type="ECO:0000313" key="1">
    <source>
        <dbReference type="EMBL" id="JAH81226.1"/>
    </source>
</evidence>